<reference evidence="2" key="1">
    <citation type="submission" date="2016-04" db="EMBL/GenBank/DDBJ databases">
        <authorList>
            <person name="Evans L.H."/>
            <person name="Alamgir A."/>
            <person name="Owens N."/>
            <person name="Weber N.D."/>
            <person name="Virtaneva K."/>
            <person name="Barbian K."/>
            <person name="Babar A."/>
            <person name="Rosenke K."/>
        </authorList>
    </citation>
    <scope>NUCLEOTIDE SEQUENCE</scope>
    <source>
        <strain evidence="2">86-2</strain>
    </source>
</reference>
<evidence type="ECO:0000313" key="2">
    <source>
        <dbReference type="EMBL" id="SBW07355.1"/>
    </source>
</evidence>
<protein>
    <submittedName>
        <fullName evidence="2">Uncharacterized protein</fullName>
    </submittedName>
</protein>
<sequence length="83" mass="9512">MNTIHYLFIVSLLIFAVFFLFAGWKNIKLLLDDWDYIKSNKTGVGRFLYVAGFVGIAVLLSVLGFIFIYFLQIASSQAYLFSE</sequence>
<keyword evidence="1" id="KW-0812">Transmembrane</keyword>
<dbReference type="RefSeq" id="WP_135104679.1">
    <property type="nucleotide sequence ID" value="NZ_CABTJG010000009.1"/>
</dbReference>
<keyword evidence="1" id="KW-0472">Membrane</keyword>
<feature type="transmembrane region" description="Helical" evidence="1">
    <location>
        <begin position="47"/>
        <end position="71"/>
    </location>
</feature>
<dbReference type="AlphaFoldDB" id="A0A212K763"/>
<name>A0A212K763_9BACT</name>
<accession>A0A212K763</accession>
<organism evidence="2">
    <name type="scientific">uncultured Dysgonomonas sp</name>
    <dbReference type="NCBI Taxonomy" id="206096"/>
    <lineage>
        <taxon>Bacteria</taxon>
        <taxon>Pseudomonadati</taxon>
        <taxon>Bacteroidota</taxon>
        <taxon>Bacteroidia</taxon>
        <taxon>Bacteroidales</taxon>
        <taxon>Dysgonomonadaceae</taxon>
        <taxon>Dysgonomonas</taxon>
        <taxon>environmental samples</taxon>
    </lineage>
</organism>
<proteinExistence type="predicted"/>
<evidence type="ECO:0000256" key="1">
    <source>
        <dbReference type="SAM" id="Phobius"/>
    </source>
</evidence>
<feature type="transmembrane region" description="Helical" evidence="1">
    <location>
        <begin position="6"/>
        <end position="27"/>
    </location>
</feature>
<dbReference type="EMBL" id="FLUL01000001">
    <property type="protein sequence ID" value="SBW07355.1"/>
    <property type="molecule type" value="Genomic_DNA"/>
</dbReference>
<keyword evidence="1" id="KW-1133">Transmembrane helix</keyword>
<gene>
    <name evidence="2" type="ORF">KL86DYS2_13149</name>
</gene>